<dbReference type="PANTHER" id="PTHR48098">
    <property type="entry name" value="ENTEROCHELIN ESTERASE-RELATED"/>
    <property type="match status" value="1"/>
</dbReference>
<dbReference type="CDD" id="cd11294">
    <property type="entry name" value="E_set_Esterase_like_N"/>
    <property type="match status" value="1"/>
</dbReference>
<dbReference type="Gene3D" id="3.40.50.1820">
    <property type="entry name" value="alpha/beta hydrolase"/>
    <property type="match status" value="1"/>
</dbReference>
<evidence type="ECO:0000259" key="2">
    <source>
        <dbReference type="Pfam" id="PF02922"/>
    </source>
</evidence>
<dbReference type="SUPFAM" id="SSF81296">
    <property type="entry name" value="E set domains"/>
    <property type="match status" value="1"/>
</dbReference>
<dbReference type="InterPro" id="IPR013783">
    <property type="entry name" value="Ig-like_fold"/>
</dbReference>
<sequence>MNRLTILLSGALAAMTMYGAEPDNFFKILTSPEVTDTDVTFRIYAPHATSVAVKGQFMEGTLPMERNPSGIWSLTLPLPEPDIYPYNFVINDVDVSDPGNPNTFPNETFKASLLEIPGTETLYTVREVPHGKVHYGTYDSDELGVTRNIIVYTPAEYDANPIKQYPVLYLISGTTDTEETWFKVGRANTILDNLIATGEAIPMIIVMPYGNMGETPQPSSPEAALMYEAFSRELTGNIIPYVETYYRTLSGPEHNAIAGFSRGGGQAMYCAFKYPDKFRWLGSFSAYLTPATLDFFFPDAADTADAMSLLWMSVGTDDFLYPEVVRNKKYFDDKGIKATYIERPEQHHTWMHARYCLAELLKSLFVSERKKVE</sequence>
<dbReference type="RefSeq" id="WP_121698391.1">
    <property type="nucleotide sequence ID" value="NZ_JBCLPP010000005.1"/>
</dbReference>
<dbReference type="InterPro" id="IPR000801">
    <property type="entry name" value="Esterase-like"/>
</dbReference>
<dbReference type="Proteomes" id="UP001565200">
    <property type="component" value="Unassembled WGS sequence"/>
</dbReference>
<gene>
    <name evidence="3" type="ORF">AAK873_02700</name>
</gene>
<name>A0ABV4CT10_9BACT</name>
<reference evidence="3 4" key="1">
    <citation type="submission" date="2024-03" db="EMBL/GenBank/DDBJ databases">
        <title>Mouse gut bacterial collection (mGBC) of GemPharmatech.</title>
        <authorList>
            <person name="He Y."/>
            <person name="Dong L."/>
            <person name="Wu D."/>
            <person name="Gao X."/>
            <person name="Lin Z."/>
        </authorList>
    </citation>
    <scope>NUCLEOTIDE SEQUENCE [LARGE SCALE GENOMIC DNA]</scope>
    <source>
        <strain evidence="3 4">54-13</strain>
    </source>
</reference>
<dbReference type="Pfam" id="PF00756">
    <property type="entry name" value="Esterase"/>
    <property type="match status" value="1"/>
</dbReference>
<keyword evidence="1" id="KW-0732">Signal</keyword>
<dbReference type="InterPro" id="IPR004193">
    <property type="entry name" value="Glyco_hydro_13_N"/>
</dbReference>
<feature type="signal peptide" evidence="1">
    <location>
        <begin position="1"/>
        <end position="19"/>
    </location>
</feature>
<dbReference type="InterPro" id="IPR050583">
    <property type="entry name" value="Mycobacterial_A85_antigen"/>
</dbReference>
<dbReference type="EMBL" id="JBCLPP010000005">
    <property type="protein sequence ID" value="MEY8244526.1"/>
    <property type="molecule type" value="Genomic_DNA"/>
</dbReference>
<organism evidence="3 4">
    <name type="scientific">Heminiphilus faecis</name>
    <dbReference type="NCBI Taxonomy" id="2601703"/>
    <lineage>
        <taxon>Bacteria</taxon>
        <taxon>Pseudomonadati</taxon>
        <taxon>Bacteroidota</taxon>
        <taxon>Bacteroidia</taxon>
        <taxon>Bacteroidales</taxon>
        <taxon>Muribaculaceae</taxon>
        <taxon>Heminiphilus</taxon>
    </lineage>
</organism>
<dbReference type="InterPro" id="IPR014756">
    <property type="entry name" value="Ig_E-set"/>
</dbReference>
<evidence type="ECO:0000313" key="4">
    <source>
        <dbReference type="Proteomes" id="UP001565200"/>
    </source>
</evidence>
<dbReference type="Gene3D" id="2.60.40.10">
    <property type="entry name" value="Immunoglobulins"/>
    <property type="match status" value="1"/>
</dbReference>
<proteinExistence type="predicted"/>
<feature type="chain" id="PRO_5045808044" evidence="1">
    <location>
        <begin position="20"/>
        <end position="373"/>
    </location>
</feature>
<dbReference type="Pfam" id="PF02922">
    <property type="entry name" value="CBM_48"/>
    <property type="match status" value="1"/>
</dbReference>
<protein>
    <submittedName>
        <fullName evidence="3">Alpha/beta hydrolase-fold protein</fullName>
    </submittedName>
</protein>
<dbReference type="InterPro" id="IPR029058">
    <property type="entry name" value="AB_hydrolase_fold"/>
</dbReference>
<evidence type="ECO:0000256" key="1">
    <source>
        <dbReference type="SAM" id="SignalP"/>
    </source>
</evidence>
<dbReference type="PANTHER" id="PTHR48098:SF1">
    <property type="entry name" value="DIACYLGLYCEROL ACYLTRANSFERASE_MYCOLYLTRANSFERASE AG85A"/>
    <property type="match status" value="1"/>
</dbReference>
<feature type="domain" description="Glycoside hydrolase family 13 N-terminal" evidence="2">
    <location>
        <begin position="36"/>
        <end position="92"/>
    </location>
</feature>
<keyword evidence="3" id="KW-0378">Hydrolase</keyword>
<accession>A0ABV4CT10</accession>
<dbReference type="SUPFAM" id="SSF53474">
    <property type="entry name" value="alpha/beta-Hydrolases"/>
    <property type="match status" value="1"/>
</dbReference>
<keyword evidence="4" id="KW-1185">Reference proteome</keyword>
<dbReference type="GO" id="GO:0016787">
    <property type="term" value="F:hydrolase activity"/>
    <property type="evidence" value="ECO:0007669"/>
    <property type="project" value="UniProtKB-KW"/>
</dbReference>
<evidence type="ECO:0000313" key="3">
    <source>
        <dbReference type="EMBL" id="MEY8244526.1"/>
    </source>
</evidence>
<comment type="caution">
    <text evidence="3">The sequence shown here is derived from an EMBL/GenBank/DDBJ whole genome shotgun (WGS) entry which is preliminary data.</text>
</comment>